<dbReference type="Gene3D" id="3.40.630.30">
    <property type="match status" value="1"/>
</dbReference>
<dbReference type="EMBL" id="AP021874">
    <property type="protein sequence ID" value="BBO70775.1"/>
    <property type="molecule type" value="Genomic_DNA"/>
</dbReference>
<dbReference type="AlphaFoldDB" id="A0A5K7YR29"/>
<evidence type="ECO:0000313" key="1">
    <source>
        <dbReference type="EMBL" id="BBO70775.1"/>
    </source>
</evidence>
<protein>
    <recommendedName>
        <fullName evidence="3">N-acetyltransferase domain-containing protein</fullName>
    </recommendedName>
</protein>
<dbReference type="RefSeq" id="WP_231716255.1">
    <property type="nucleotide sequence ID" value="NZ_AP021874.1"/>
</dbReference>
<accession>A0A5K7YR29</accession>
<dbReference type="Proteomes" id="UP000427906">
    <property type="component" value="Chromosome"/>
</dbReference>
<dbReference type="SUPFAM" id="SSF55729">
    <property type="entry name" value="Acyl-CoA N-acyltransferases (Nat)"/>
    <property type="match status" value="1"/>
</dbReference>
<gene>
    <name evidence="1" type="ORF">DSCA_47050</name>
</gene>
<dbReference type="KEGG" id="dalk:DSCA_47050"/>
<proteinExistence type="predicted"/>
<keyword evidence="2" id="KW-1185">Reference proteome</keyword>
<dbReference type="InterPro" id="IPR016181">
    <property type="entry name" value="Acyl_CoA_acyltransferase"/>
</dbReference>
<evidence type="ECO:0000313" key="2">
    <source>
        <dbReference type="Proteomes" id="UP000427906"/>
    </source>
</evidence>
<reference evidence="1 2" key="1">
    <citation type="submission" date="2019-11" db="EMBL/GenBank/DDBJ databases">
        <title>Comparative genomics of hydrocarbon-degrading Desulfosarcina strains.</title>
        <authorList>
            <person name="Watanabe M."/>
            <person name="Kojima H."/>
            <person name="Fukui M."/>
        </authorList>
    </citation>
    <scope>NUCLEOTIDE SEQUENCE [LARGE SCALE GENOMIC DNA]</scope>
    <source>
        <strain evidence="1 2">PL12</strain>
    </source>
</reference>
<evidence type="ECO:0008006" key="3">
    <source>
        <dbReference type="Google" id="ProtNLM"/>
    </source>
</evidence>
<name>A0A5K7YR29_9BACT</name>
<organism evidence="1 2">
    <name type="scientific">Desulfosarcina alkanivorans</name>
    <dbReference type="NCBI Taxonomy" id="571177"/>
    <lineage>
        <taxon>Bacteria</taxon>
        <taxon>Pseudomonadati</taxon>
        <taxon>Thermodesulfobacteriota</taxon>
        <taxon>Desulfobacteria</taxon>
        <taxon>Desulfobacterales</taxon>
        <taxon>Desulfosarcinaceae</taxon>
        <taxon>Desulfosarcina</taxon>
    </lineage>
</organism>
<sequence length="75" mass="8046">MIIRKDTIADSEAITSVTIAAFKNHPVSNQTEQYIVHALRAADALTVSLVAEIDGRVVGHIAFSPVVITDGTAEW</sequence>